<organism evidence="1 2">
    <name type="scientific">Prorocentrum cordatum</name>
    <dbReference type="NCBI Taxonomy" id="2364126"/>
    <lineage>
        <taxon>Eukaryota</taxon>
        <taxon>Sar</taxon>
        <taxon>Alveolata</taxon>
        <taxon>Dinophyceae</taxon>
        <taxon>Prorocentrales</taxon>
        <taxon>Prorocentraceae</taxon>
        <taxon>Prorocentrum</taxon>
    </lineage>
</organism>
<comment type="caution">
    <text evidence="1">The sequence shown here is derived from an EMBL/GenBank/DDBJ whole genome shotgun (WGS) entry which is preliminary data.</text>
</comment>
<protein>
    <submittedName>
        <fullName evidence="1">Uncharacterized protein</fullName>
    </submittedName>
</protein>
<sequence length="106" mass="11658">MMQAKRALESERSKRRLVQESAVPVAKAAKAVFLSSLDLHAVRACSGTRRVSARKCEFMRTHTCMDRGAVSCGRARTHTFCHLESGRQAQRVRAITPSAASGVDRT</sequence>
<proteinExistence type="predicted"/>
<accession>A0ABN9U3Q0</accession>
<reference evidence="1" key="1">
    <citation type="submission" date="2023-10" db="EMBL/GenBank/DDBJ databases">
        <authorList>
            <person name="Chen Y."/>
            <person name="Shah S."/>
            <person name="Dougan E. K."/>
            <person name="Thang M."/>
            <person name="Chan C."/>
        </authorList>
    </citation>
    <scope>NUCLEOTIDE SEQUENCE [LARGE SCALE GENOMIC DNA]</scope>
</reference>
<keyword evidence="2" id="KW-1185">Reference proteome</keyword>
<name>A0ABN9U3Q0_9DINO</name>
<evidence type="ECO:0000313" key="2">
    <source>
        <dbReference type="Proteomes" id="UP001189429"/>
    </source>
</evidence>
<evidence type="ECO:0000313" key="1">
    <source>
        <dbReference type="EMBL" id="CAK0853455.1"/>
    </source>
</evidence>
<dbReference type="EMBL" id="CAUYUJ010015395">
    <property type="protein sequence ID" value="CAK0853455.1"/>
    <property type="molecule type" value="Genomic_DNA"/>
</dbReference>
<dbReference type="Proteomes" id="UP001189429">
    <property type="component" value="Unassembled WGS sequence"/>
</dbReference>
<gene>
    <name evidence="1" type="ORF">PCOR1329_LOCUS44921</name>
</gene>